<evidence type="ECO:0000256" key="1">
    <source>
        <dbReference type="SAM" id="MobiDB-lite"/>
    </source>
</evidence>
<organism evidence="2 3">
    <name type="scientific">Plasmodium knowlesi</name>
    <dbReference type="NCBI Taxonomy" id="5850"/>
    <lineage>
        <taxon>Eukaryota</taxon>
        <taxon>Sar</taxon>
        <taxon>Alveolata</taxon>
        <taxon>Apicomplexa</taxon>
        <taxon>Aconoidasida</taxon>
        <taxon>Haemosporida</taxon>
        <taxon>Plasmodiidae</taxon>
        <taxon>Plasmodium</taxon>
        <taxon>Plasmodium (Plasmodium)</taxon>
    </lineage>
</organism>
<comment type="caution">
    <text evidence="2">The sequence shown here is derived from an EMBL/GenBank/DDBJ whole genome shotgun (WGS) entry which is preliminary data.</text>
</comment>
<dbReference type="OMA" id="ICLTFSQ"/>
<dbReference type="eggNOG" id="ENOG502RWE1">
    <property type="taxonomic scope" value="Eukaryota"/>
</dbReference>
<proteinExistence type="predicted"/>
<dbReference type="Proteomes" id="UP000195012">
    <property type="component" value="Unassembled WGS sequence"/>
</dbReference>
<protein>
    <submittedName>
        <fullName evidence="2">Putative Sporozoite invasion-associated protein 2</fullName>
    </submittedName>
</protein>
<dbReference type="AlphaFoldDB" id="A0A1Y3DU31"/>
<feature type="region of interest" description="Disordered" evidence="1">
    <location>
        <begin position="246"/>
        <end position="283"/>
    </location>
</feature>
<gene>
    <name evidence="2" type="primary">SIAP2</name>
    <name evidence="2" type="ORF">PKNOH_S04340700</name>
</gene>
<name>A0A1Y3DU31_PLAKN</name>
<dbReference type="VEuPathDB" id="PlasmoDB:PKNOH_S04340700"/>
<dbReference type="VEuPathDB" id="PlasmoDB:PKNH_1324100"/>
<evidence type="ECO:0000313" key="2">
    <source>
        <dbReference type="EMBL" id="OTN68164.1"/>
    </source>
</evidence>
<feature type="compositionally biased region" description="Basic and acidic residues" evidence="1">
    <location>
        <begin position="260"/>
        <end position="283"/>
    </location>
</feature>
<accession>A0A1Y3DU31</accession>
<reference evidence="2 3" key="1">
    <citation type="submission" date="2017-05" db="EMBL/GenBank/DDBJ databases">
        <title>PacBio assembly of a Plasmodium knowlesi genome sequence with Hi-C correction and manual annotation of the SICAvar gene family.</title>
        <authorList>
            <person name="Lapp S.A."/>
            <person name="Geraldo J.A."/>
            <person name="Chien J.-T."/>
            <person name="Ay F."/>
            <person name="Pakala S.B."/>
            <person name="Batugedara G."/>
            <person name="Humphrey J.C."/>
            <person name="Debarry J.D."/>
            <person name="Le Roch K.G."/>
            <person name="Galinski M.R."/>
            <person name="Kissinger J.C."/>
        </authorList>
    </citation>
    <scope>NUCLEOTIDE SEQUENCE [LARGE SCALE GENOMIC DNA]</scope>
    <source>
        <strain evidence="3">Malayan Strain Pk1 (A+)</strain>
    </source>
</reference>
<dbReference type="OrthoDB" id="387469at2759"/>
<sequence length="411" mass="48291">MLARRKYHCYNSLLIISTLLFFISTFMLCSSSQLESAPNPEPSPSSSSVYLRERYYNYSPNIEDILGPEASQIMTSLYETIDQDITTAGAYKNEPDDYQSNQSNSNEDAILLNYLSSDTDSFDDLMDEIDNHKKKKKNCSPLRKTILKKSDSCSSLSDYELDNEVLRQAKYEEDEDEDDDLLFDDPFEVIDYPWSDILEKFPHNTNHTSEDQLSSFEEVELDDPQEEMKFGKLKFFGIENPNSLKKKKTIDPTTTKRNLKKDDKKSDASHINKHEQEKLDKRECRSRRHFKNPIESFSITISYDNFLKQNNMKDHPSIHHKESAEPFALDEYNYRDARYHNVRLYVLKILHDNISALDQKEYQYLKNHKYEVEDYIKIILRNSFICLTFSQEDQLFNDAHIMIDKASMKSM</sequence>
<evidence type="ECO:0000313" key="3">
    <source>
        <dbReference type="Proteomes" id="UP000195012"/>
    </source>
</evidence>
<dbReference type="VEuPathDB" id="PlasmoDB:PKA1H_130029000"/>
<dbReference type="EMBL" id="NETL01000018">
    <property type="protein sequence ID" value="OTN68164.1"/>
    <property type="molecule type" value="Genomic_DNA"/>
</dbReference>